<dbReference type="Proteomes" id="UP001500359">
    <property type="component" value="Unassembled WGS sequence"/>
</dbReference>
<gene>
    <name evidence="2" type="ORF">GCM10009114_22400</name>
</gene>
<feature type="domain" description="AB hydrolase-1" evidence="1">
    <location>
        <begin position="11"/>
        <end position="256"/>
    </location>
</feature>
<dbReference type="SUPFAM" id="SSF53474">
    <property type="entry name" value="alpha/beta-Hydrolases"/>
    <property type="match status" value="1"/>
</dbReference>
<dbReference type="InterPro" id="IPR050266">
    <property type="entry name" value="AB_hydrolase_sf"/>
</dbReference>
<dbReference type="RefSeq" id="WP_343859970.1">
    <property type="nucleotide sequence ID" value="NZ_BAAAFD010000006.1"/>
</dbReference>
<dbReference type="InterPro" id="IPR029058">
    <property type="entry name" value="AB_hydrolase_fold"/>
</dbReference>
<keyword evidence="2" id="KW-0378">Hydrolase</keyword>
<dbReference type="GO" id="GO:0016787">
    <property type="term" value="F:hydrolase activity"/>
    <property type="evidence" value="ECO:0007669"/>
    <property type="project" value="UniProtKB-KW"/>
</dbReference>
<dbReference type="PANTHER" id="PTHR43798">
    <property type="entry name" value="MONOACYLGLYCEROL LIPASE"/>
    <property type="match status" value="1"/>
</dbReference>
<protein>
    <submittedName>
        <fullName evidence="2">Alpha/beta hydrolase</fullName>
    </submittedName>
</protein>
<evidence type="ECO:0000313" key="2">
    <source>
        <dbReference type="EMBL" id="GAA0857278.1"/>
    </source>
</evidence>
<accession>A0ABP3WVH7</accession>
<dbReference type="InterPro" id="IPR000073">
    <property type="entry name" value="AB_hydrolase_1"/>
</dbReference>
<evidence type="ECO:0000259" key="1">
    <source>
        <dbReference type="Pfam" id="PF12697"/>
    </source>
</evidence>
<comment type="caution">
    <text evidence="2">The sequence shown here is derived from an EMBL/GenBank/DDBJ whole genome shotgun (WGS) entry which is preliminary data.</text>
</comment>
<keyword evidence="3" id="KW-1185">Reference proteome</keyword>
<dbReference type="EMBL" id="BAAAFD010000006">
    <property type="protein sequence ID" value="GAA0857278.1"/>
    <property type="molecule type" value="Genomic_DNA"/>
</dbReference>
<sequence length="267" mass="29981">MTNRRNLTVHFAHANGFPAASYSLLLDAIEPMARVLALDKFAHNPVFPLSRGWGNQVDELIHFLTENNGVPSYLVGHSFGAVVSYMAACLHPDKVKGLIMLDPPLFTGVTSAVVKVLRPTPLFDRLTPARQTLNRCTQWPKGTDLTAYFSGKQLFKNMHPTCIEDYTKAAVKETDEGFELDFDHTIEANIFRTIPLNISRFYGKLRVPAVLITGEKTTVCRPHLIAPFIKHNQLQHKTVKDGGHMFPLEQPLFVAEMIKQQLAAWEC</sequence>
<evidence type="ECO:0000313" key="3">
    <source>
        <dbReference type="Proteomes" id="UP001500359"/>
    </source>
</evidence>
<reference evidence="3" key="1">
    <citation type="journal article" date="2019" name="Int. J. Syst. Evol. Microbiol.">
        <title>The Global Catalogue of Microorganisms (GCM) 10K type strain sequencing project: providing services to taxonomists for standard genome sequencing and annotation.</title>
        <authorList>
            <consortium name="The Broad Institute Genomics Platform"/>
            <consortium name="The Broad Institute Genome Sequencing Center for Infectious Disease"/>
            <person name="Wu L."/>
            <person name="Ma J."/>
        </authorList>
    </citation>
    <scope>NUCLEOTIDE SEQUENCE [LARGE SCALE GENOMIC DNA]</scope>
    <source>
        <strain evidence="3">JCM 15896</strain>
    </source>
</reference>
<organism evidence="2 3">
    <name type="scientific">Aliiglaciecola litoralis</name>
    <dbReference type="NCBI Taxonomy" id="582857"/>
    <lineage>
        <taxon>Bacteria</taxon>
        <taxon>Pseudomonadati</taxon>
        <taxon>Pseudomonadota</taxon>
        <taxon>Gammaproteobacteria</taxon>
        <taxon>Alteromonadales</taxon>
        <taxon>Alteromonadaceae</taxon>
        <taxon>Aliiglaciecola</taxon>
    </lineage>
</organism>
<dbReference type="Pfam" id="PF12697">
    <property type="entry name" value="Abhydrolase_6"/>
    <property type="match status" value="1"/>
</dbReference>
<dbReference type="Gene3D" id="3.40.50.1820">
    <property type="entry name" value="alpha/beta hydrolase"/>
    <property type="match status" value="1"/>
</dbReference>
<proteinExistence type="predicted"/>
<name>A0ABP3WVH7_9ALTE</name>